<dbReference type="PATRIC" id="fig|43687.5.peg.1277"/>
<feature type="transmembrane region" description="Helical" evidence="9">
    <location>
        <begin position="402"/>
        <end position="422"/>
    </location>
</feature>
<dbReference type="Proteomes" id="UP000056255">
    <property type="component" value="Chromosome"/>
</dbReference>
<dbReference type="InterPro" id="IPR050901">
    <property type="entry name" value="BP-dep_ABC_trans_perm"/>
</dbReference>
<evidence type="ECO:0000313" key="22">
    <source>
        <dbReference type="Proteomes" id="UP000068832"/>
    </source>
</evidence>
<evidence type="ECO:0000313" key="15">
    <source>
        <dbReference type="EMBL" id="AKV80942.1"/>
    </source>
</evidence>
<evidence type="ECO:0000256" key="9">
    <source>
        <dbReference type="RuleBase" id="RU363032"/>
    </source>
</evidence>
<dbReference type="Proteomes" id="UP000061362">
    <property type="component" value="Chromosome"/>
</dbReference>
<evidence type="ECO:0000256" key="4">
    <source>
        <dbReference type="ARBA" id="ARBA00022475"/>
    </source>
</evidence>
<dbReference type="Proteomes" id="UP000062475">
    <property type="component" value="Chromosome"/>
</dbReference>
<feature type="transmembrane region" description="Helical" evidence="9">
    <location>
        <begin position="83"/>
        <end position="108"/>
    </location>
</feature>
<evidence type="ECO:0000259" key="10">
    <source>
        <dbReference type="PROSITE" id="PS50928"/>
    </source>
</evidence>
<dbReference type="InterPro" id="IPR000515">
    <property type="entry name" value="MetI-like"/>
</dbReference>
<reference evidence="16 18" key="3">
    <citation type="submission" date="2015-07" db="EMBL/GenBank/DDBJ databases">
        <title>Physiological, transcriptional responses and genome re-sequencing of acid resistant extremely thermoacidophilic Metallosphaera sedula SARC-M1.</title>
        <authorList>
            <person name="Ai C."/>
            <person name="McCarthy S."/>
            <person name="Eckrich V."/>
            <person name="Rudrappa D."/>
            <person name="Qiu G."/>
            <person name="Blum P."/>
        </authorList>
    </citation>
    <scope>NUCLEOTIDE SEQUENCE [LARGE SCALE GENOMIC DNA]</scope>
    <source>
        <strain evidence="16 18">SARC-M1</strain>
    </source>
</reference>
<keyword evidence="8 9" id="KW-0472">Membrane</keyword>
<comment type="similarity">
    <text evidence="2">Belongs to the binding-protein-dependent transport system permease family. MalFG subfamily.</text>
</comment>
<gene>
    <name evidence="11" type="ORF">HA72_1179</name>
    <name evidence="12" type="ORF">MsedA_1195</name>
    <name evidence="13" type="ORF">MsedB_1197</name>
    <name evidence="14" type="ORF">MsedC_1195</name>
    <name evidence="15" type="ORF">MsedD_1196</name>
    <name evidence="16" type="ORF">MsedE_1198</name>
</gene>
<dbReference type="EMBL" id="CP012174">
    <property type="protein sequence ID" value="AKV78697.1"/>
    <property type="molecule type" value="Genomic_DNA"/>
</dbReference>
<dbReference type="Proteomes" id="UP000029084">
    <property type="component" value="Chromosome"/>
</dbReference>
<evidence type="ECO:0000256" key="3">
    <source>
        <dbReference type="ARBA" id="ARBA00022448"/>
    </source>
</evidence>
<dbReference type="InterPro" id="IPR035906">
    <property type="entry name" value="MetI-like_sf"/>
</dbReference>
<sequence length="548" mass="60906">MKYSIPYLGYIVALGIVPFLYTFVYFGLNLSQSLSSLSTLPISEVFWNTVIYAGLTAIISALAGLILAVAVDILPRGKLIVSLLIMLPYTLPFTSAALVWSISLYANYGWFSYLFHLNFDPLNIPSLAIYGVTMVSIWSTIPLTFLITLTALRSIPSYVKENALLDNLSLSEYYGKIAVPMVGKAFWLAFLLAFLSALGNFDIPYALTEGGPGFATTTLPLLVYYEIIDLGNFSGGALVAALLSVMASIPAILILLISRSKRSGFISLSLRIPDRVFKPLMYVILGISLFFLVFPVYWMGLVAFRHSSLDFRSPPVIIPAGLTTKYFISTLDQSIPYIMSSVVVAVLASLLTIFVSFPSGYEISRGKGRWILPVSIYLYSLPSASYIIPLFIFFSSTNLMNTWWALIISTPIFTATYAVWLFHNNYLSFPRAYDDVAEVFQIRRKLLRVVMPLSRTSVFSVFLLSFILNWHLLFYPLILTQTPYNWSFPPEGAETVTVFALAQIYYRAINWALVASAALVAALPVMVVTIITLSRILKGDRGGGLKFI</sequence>
<keyword evidence="4" id="KW-1003">Cell membrane</keyword>
<reference evidence="11 17" key="1">
    <citation type="journal article" date="2014" name="J. Bacteriol.">
        <title>Role of an Archaeal PitA Transporter in the Copper and Arsenic Resistance of Metallosphaera sedula, an Extreme Thermoacidophile.</title>
        <authorList>
            <person name="McCarthy S."/>
            <person name="Ai C."/>
            <person name="Wheaton G."/>
            <person name="Tevatia R."/>
            <person name="Eckrich V."/>
            <person name="Kelly R."/>
            <person name="Blum P."/>
        </authorList>
    </citation>
    <scope>NUCLEOTIDE SEQUENCE [LARGE SCALE GENOMIC DNA]</scope>
    <source>
        <strain evidence="11 17">CuR1</strain>
    </source>
</reference>
<evidence type="ECO:0000313" key="17">
    <source>
        <dbReference type="Proteomes" id="UP000029084"/>
    </source>
</evidence>
<dbReference type="OMA" id="NMPMGAT"/>
<name>A0A088E4S8_9CREN</name>
<dbReference type="GO" id="GO:0055085">
    <property type="term" value="P:transmembrane transport"/>
    <property type="evidence" value="ECO:0007669"/>
    <property type="project" value="InterPro"/>
</dbReference>
<dbReference type="PANTHER" id="PTHR32243">
    <property type="entry name" value="MALTOSE TRANSPORT SYSTEM PERMEASE-RELATED"/>
    <property type="match status" value="1"/>
</dbReference>
<feature type="domain" description="ABC transmembrane type-1" evidence="10">
    <location>
        <begin position="338"/>
        <end position="532"/>
    </location>
</feature>
<evidence type="ECO:0000256" key="5">
    <source>
        <dbReference type="ARBA" id="ARBA00022597"/>
    </source>
</evidence>
<protein>
    <submittedName>
        <fullName evidence="12">ABC transporter permease</fullName>
    </submittedName>
    <submittedName>
        <fullName evidence="11">Binding-protein-dependent transport systems inner membrane component</fullName>
    </submittedName>
</protein>
<dbReference type="GO" id="GO:0005886">
    <property type="term" value="C:plasma membrane"/>
    <property type="evidence" value="ECO:0007669"/>
    <property type="project" value="UniProtKB-SubCell"/>
</dbReference>
<evidence type="ECO:0000256" key="1">
    <source>
        <dbReference type="ARBA" id="ARBA00004651"/>
    </source>
</evidence>
<reference evidence="19 20" key="2">
    <citation type="journal article" date="2015" name="Genome Announc.">
        <title>Complete Genome Sequences of Evolved Arsenate-Resistant Metallosphaera sedula Strains.</title>
        <authorList>
            <person name="Ai C."/>
            <person name="McCarthy S."/>
            <person name="Schackwitz W."/>
            <person name="Martin J."/>
            <person name="Lipzen A."/>
            <person name="Blum P."/>
        </authorList>
    </citation>
    <scope>NUCLEOTIDE SEQUENCE [LARGE SCALE GENOMIC DNA]</scope>
    <source>
        <strain evidence="14 20">ARS120-1</strain>
        <strain evidence="15 19">ARS120-2</strain>
        <strain evidence="12 22">ARS50-1</strain>
        <strain evidence="13 21">ARS50-2</strain>
    </source>
</reference>
<evidence type="ECO:0000256" key="6">
    <source>
        <dbReference type="ARBA" id="ARBA00022692"/>
    </source>
</evidence>
<evidence type="ECO:0000313" key="21">
    <source>
        <dbReference type="Proteomes" id="UP000062475"/>
    </source>
</evidence>
<keyword evidence="3 9" id="KW-0813">Transport</keyword>
<feature type="transmembrane region" description="Helical" evidence="9">
    <location>
        <begin position="7"/>
        <end position="26"/>
    </location>
</feature>
<evidence type="ECO:0000313" key="12">
    <source>
        <dbReference type="EMBL" id="AKV74206.1"/>
    </source>
</evidence>
<dbReference type="EMBL" id="CP012176">
    <property type="protein sequence ID" value="AKV83183.1"/>
    <property type="molecule type" value="Genomic_DNA"/>
</dbReference>
<dbReference type="EMBL" id="CP012175">
    <property type="protein sequence ID" value="AKV80942.1"/>
    <property type="molecule type" value="Genomic_DNA"/>
</dbReference>
<dbReference type="Proteomes" id="UP000062398">
    <property type="component" value="Chromosome"/>
</dbReference>
<evidence type="ECO:0000313" key="18">
    <source>
        <dbReference type="Proteomes" id="UP000056255"/>
    </source>
</evidence>
<feature type="transmembrane region" description="Helical" evidence="9">
    <location>
        <begin position="453"/>
        <end position="478"/>
    </location>
</feature>
<dbReference type="EMBL" id="CP012172">
    <property type="protein sequence ID" value="AKV74206.1"/>
    <property type="molecule type" value="Genomic_DNA"/>
</dbReference>
<accession>A0A088E4S8</accession>
<feature type="transmembrane region" description="Helical" evidence="9">
    <location>
        <begin position="173"/>
        <end position="198"/>
    </location>
</feature>
<feature type="transmembrane region" description="Helical" evidence="9">
    <location>
        <begin position="376"/>
        <end position="396"/>
    </location>
</feature>
<evidence type="ECO:0000313" key="16">
    <source>
        <dbReference type="EMBL" id="AKV83183.1"/>
    </source>
</evidence>
<feature type="transmembrane region" description="Helical" evidence="9">
    <location>
        <begin position="237"/>
        <end position="258"/>
    </location>
</feature>
<dbReference type="OrthoDB" id="45815at2157"/>
<dbReference type="Proteomes" id="UP000068832">
    <property type="component" value="Chromosome"/>
</dbReference>
<evidence type="ECO:0000313" key="20">
    <source>
        <dbReference type="Proteomes" id="UP000062398"/>
    </source>
</evidence>
<evidence type="ECO:0000256" key="7">
    <source>
        <dbReference type="ARBA" id="ARBA00022989"/>
    </source>
</evidence>
<evidence type="ECO:0000313" key="14">
    <source>
        <dbReference type="EMBL" id="AKV78697.1"/>
    </source>
</evidence>
<dbReference type="AlphaFoldDB" id="A0A088E4S8"/>
<feature type="domain" description="ABC transmembrane type-1" evidence="10">
    <location>
        <begin position="46"/>
        <end position="255"/>
    </location>
</feature>
<evidence type="ECO:0000313" key="13">
    <source>
        <dbReference type="EMBL" id="AKV76445.1"/>
    </source>
</evidence>
<feature type="transmembrane region" description="Helical" evidence="9">
    <location>
        <begin position="335"/>
        <end position="355"/>
    </location>
</feature>
<dbReference type="CDD" id="cd06261">
    <property type="entry name" value="TM_PBP2"/>
    <property type="match status" value="1"/>
</dbReference>
<evidence type="ECO:0000256" key="2">
    <source>
        <dbReference type="ARBA" id="ARBA00009047"/>
    </source>
</evidence>
<evidence type="ECO:0000313" key="11">
    <source>
        <dbReference type="EMBL" id="AIM27326.1"/>
    </source>
</evidence>
<dbReference type="SUPFAM" id="SSF161098">
    <property type="entry name" value="MetI-like"/>
    <property type="match status" value="2"/>
</dbReference>
<feature type="transmembrane region" description="Helical" evidence="9">
    <location>
        <begin position="128"/>
        <end position="152"/>
    </location>
</feature>
<dbReference type="EMBL" id="CP012173">
    <property type="protein sequence ID" value="AKV76445.1"/>
    <property type="molecule type" value="Genomic_DNA"/>
</dbReference>
<dbReference type="PROSITE" id="PS50928">
    <property type="entry name" value="ABC_TM1"/>
    <property type="match status" value="2"/>
</dbReference>
<dbReference type="Gene3D" id="1.10.3720.10">
    <property type="entry name" value="MetI-like"/>
    <property type="match status" value="2"/>
</dbReference>
<feature type="transmembrane region" description="Helical" evidence="9">
    <location>
        <begin position="279"/>
        <end position="304"/>
    </location>
</feature>
<comment type="subcellular location">
    <subcellularLocation>
        <location evidence="1 9">Cell membrane</location>
        <topology evidence="1 9">Multi-pass membrane protein</topology>
    </subcellularLocation>
</comment>
<dbReference type="Pfam" id="PF00528">
    <property type="entry name" value="BPD_transp_1"/>
    <property type="match status" value="2"/>
</dbReference>
<keyword evidence="7 9" id="KW-1133">Transmembrane helix</keyword>
<organism evidence="11 17">
    <name type="scientific">Metallosphaera sedula</name>
    <dbReference type="NCBI Taxonomy" id="43687"/>
    <lineage>
        <taxon>Archaea</taxon>
        <taxon>Thermoproteota</taxon>
        <taxon>Thermoprotei</taxon>
        <taxon>Sulfolobales</taxon>
        <taxon>Sulfolobaceae</taxon>
        <taxon>Metallosphaera</taxon>
    </lineage>
</organism>
<dbReference type="EMBL" id="CP008822">
    <property type="protein sequence ID" value="AIM27326.1"/>
    <property type="molecule type" value="Genomic_DNA"/>
</dbReference>
<dbReference type="PANTHER" id="PTHR32243:SF50">
    <property type="entry name" value="MALTOSE_MALTODEXTRIN TRANSPORT SYSTEM PERMEASE PROTEIN MALG"/>
    <property type="match status" value="1"/>
</dbReference>
<keyword evidence="6 9" id="KW-0812">Transmembrane</keyword>
<feature type="transmembrane region" description="Helical" evidence="9">
    <location>
        <begin position="46"/>
        <end position="71"/>
    </location>
</feature>
<proteinExistence type="inferred from homology"/>
<feature type="transmembrane region" description="Helical" evidence="9">
    <location>
        <begin position="508"/>
        <end position="533"/>
    </location>
</feature>
<evidence type="ECO:0000313" key="19">
    <source>
        <dbReference type="Proteomes" id="UP000061362"/>
    </source>
</evidence>
<keyword evidence="5" id="KW-0762">Sugar transport</keyword>
<evidence type="ECO:0000256" key="8">
    <source>
        <dbReference type="ARBA" id="ARBA00023136"/>
    </source>
</evidence>